<evidence type="ECO:0000256" key="2">
    <source>
        <dbReference type="ARBA" id="ARBA00007779"/>
    </source>
</evidence>
<feature type="transmembrane region" description="Helical" evidence="8">
    <location>
        <begin position="531"/>
        <end position="549"/>
    </location>
</feature>
<reference evidence="13" key="1">
    <citation type="journal article" date="2015" name="BMC Genomics">
        <title>Genomic and transcriptomic analysis of the endophytic fungus Pestalotiopsis fici reveals its lifestyle and high potential for synthesis of natural products.</title>
        <authorList>
            <person name="Wang X."/>
            <person name="Zhang X."/>
            <person name="Liu L."/>
            <person name="Xiang M."/>
            <person name="Wang W."/>
            <person name="Sun X."/>
            <person name="Che Y."/>
            <person name="Guo L."/>
            <person name="Liu G."/>
            <person name="Guo L."/>
            <person name="Wang C."/>
            <person name="Yin W.B."/>
            <person name="Stadler M."/>
            <person name="Zhang X."/>
            <person name="Liu X."/>
        </authorList>
    </citation>
    <scope>NUCLEOTIDE SEQUENCE [LARGE SCALE GENOMIC DNA]</scope>
    <source>
        <strain evidence="13">W106-1 / CGMCC3.15140</strain>
    </source>
</reference>
<dbReference type="PANTHER" id="PTHR13018:SF149">
    <property type="entry name" value="DOMAIN PROTEIN, PUTATIVE (AFU_ORTHOLOGUE AFUA_3G11660)-RELATED"/>
    <property type="match status" value="1"/>
</dbReference>
<dbReference type="OrthoDB" id="2150324at2759"/>
<keyword evidence="6 8" id="KW-0472">Membrane</keyword>
<dbReference type="Pfam" id="PF13967">
    <property type="entry name" value="RSN1_TM"/>
    <property type="match status" value="1"/>
</dbReference>
<dbReference type="GO" id="GO:0005886">
    <property type="term" value="C:plasma membrane"/>
    <property type="evidence" value="ECO:0007669"/>
    <property type="project" value="TreeGrafter"/>
</dbReference>
<evidence type="ECO:0000256" key="7">
    <source>
        <dbReference type="SAM" id="MobiDB-lite"/>
    </source>
</evidence>
<comment type="similarity">
    <text evidence="2">Belongs to the CSC1 (TC 1.A.17) family.</text>
</comment>
<dbReference type="RefSeq" id="XP_007828243.1">
    <property type="nucleotide sequence ID" value="XM_007830052.1"/>
</dbReference>
<dbReference type="InterPro" id="IPR032880">
    <property type="entry name" value="CSC1/OSCA1-like_N"/>
</dbReference>
<evidence type="ECO:0000256" key="4">
    <source>
        <dbReference type="ARBA" id="ARBA00022692"/>
    </source>
</evidence>
<evidence type="ECO:0000256" key="5">
    <source>
        <dbReference type="ARBA" id="ARBA00022989"/>
    </source>
</evidence>
<feature type="region of interest" description="Disordered" evidence="7">
    <location>
        <begin position="830"/>
        <end position="908"/>
    </location>
</feature>
<evidence type="ECO:0000256" key="1">
    <source>
        <dbReference type="ARBA" id="ARBA00004141"/>
    </source>
</evidence>
<keyword evidence="13" id="KW-1185">Reference proteome</keyword>
<feature type="transmembrane region" description="Helical" evidence="8">
    <location>
        <begin position="599"/>
        <end position="617"/>
    </location>
</feature>
<feature type="transmembrane region" description="Helical" evidence="8">
    <location>
        <begin position="653"/>
        <end position="677"/>
    </location>
</feature>
<dbReference type="GO" id="GO:0005227">
    <property type="term" value="F:calcium-activated cation channel activity"/>
    <property type="evidence" value="ECO:0007669"/>
    <property type="project" value="InterPro"/>
</dbReference>
<dbReference type="Proteomes" id="UP000030651">
    <property type="component" value="Unassembled WGS sequence"/>
</dbReference>
<feature type="transmembrane region" description="Helical" evidence="8">
    <location>
        <begin position="123"/>
        <end position="140"/>
    </location>
</feature>
<feature type="transmembrane region" description="Helical" evidence="8">
    <location>
        <begin position="483"/>
        <end position="511"/>
    </location>
</feature>
<proteinExistence type="inferred from homology"/>
<feature type="domain" description="CSC1/OSCA1-like 7TM region" evidence="9">
    <location>
        <begin position="390"/>
        <end position="672"/>
    </location>
</feature>
<name>W3XNL0_PESFW</name>
<dbReference type="OMA" id="VVCAWAF"/>
<evidence type="ECO:0000256" key="8">
    <source>
        <dbReference type="SAM" id="Phobius"/>
    </source>
</evidence>
<dbReference type="InterPro" id="IPR045122">
    <property type="entry name" value="Csc1-like"/>
</dbReference>
<feature type="compositionally biased region" description="Basic and acidic residues" evidence="7">
    <location>
        <begin position="929"/>
        <end position="939"/>
    </location>
</feature>
<sequence length="985" mass="110729">MPSSWSALRSLVSRDSSAEELLSLLNDPFKQELGDGAIWSALGSSVGITFGMAILFSFVRPYNTVVYAPKLKHSDEKHAPPPIGKGIFAWVKPLWSTNEKDVIAHAGLDAAVFLRFTRMCRNIFLVLAVLGCAIIIPVNWTKNSGKSEQKWFKRITPLEVWGSNNWVQVVFAYLAVFVICGFLWWNYKKVVVLRRGYFDSEEYQYSLHARTLMLNDIPKNLASDEGIARMIDEIIPQSSFARTAIARNVKVLPELIAQHDRTVRKLEVVLAKYLKDPHNLPAARPLCKPSKKDPSFSTYPKGQKVDAIEYLTQRIRDLEVEIKEVRSTLDKRNTLPYGFASYDDIAEAHCIAHALRKRKPKGTSVALAPRPNDIIWDNMPMSPSARSWNRIWNNIWVAVLTIIWIVPNAMIAIFLVNLNNLGLVWKDFQTTLAADTTFWSIVQGILSPAVTSLVFLVLPIIFRRLSIRAGDRTKTGRERHVLAKLYSFFVFNNLVVFSIFSTIWSFVTAVIADTQKDPDVWKAILKVDPATTLFIALCNISPFWVTYLLQRQLGVATDLAQLWKLTWSFFQRKMGSPTPRELIELTAPPPFEYAMYYNYFLYYSTIALCYGGLQPLVLPAAALYFAVDVCLRKYLLLYIFVTKTESGGMFWRVLFNRFIFATVLSTLVVFLTCWVRGEGTHTQAFAVIPLPFLVIAFKIYCSRAFDNKIHYYATRNVVRNPEHGNPKDPLRSDRLATRFGHPALYKPLITPMVHSKAQNVLPSIYRGRISDGREAYSGDTMSTSGYSDAYILNPMDKSGKAAKSSMPGFELVPEGRLDFEYYKNRPEFASEHGGGEIYGRHADLIRPGTPGSMWNDSEPPSRPGSPGLPPVPRTASPGPGRTYSPLAGNASPKATLPEPGRSRSPLYAMDDESGLNLVNNAAAMPMTTPHREPSMEHPALRAPGGAGMLGGGPRGYGNLPQEEDMTPEHDPMAYDYFRSTRTRRS</sequence>
<organism evidence="12 13">
    <name type="scientific">Pestalotiopsis fici (strain W106-1 / CGMCC3.15140)</name>
    <dbReference type="NCBI Taxonomy" id="1229662"/>
    <lineage>
        <taxon>Eukaryota</taxon>
        <taxon>Fungi</taxon>
        <taxon>Dikarya</taxon>
        <taxon>Ascomycota</taxon>
        <taxon>Pezizomycotina</taxon>
        <taxon>Sordariomycetes</taxon>
        <taxon>Xylariomycetidae</taxon>
        <taxon>Amphisphaeriales</taxon>
        <taxon>Sporocadaceae</taxon>
        <taxon>Pestalotiopsis</taxon>
    </lineage>
</organism>
<dbReference type="PANTHER" id="PTHR13018">
    <property type="entry name" value="PROBABLE MEMBRANE PROTEIN DUF221-RELATED"/>
    <property type="match status" value="1"/>
</dbReference>
<dbReference type="InterPro" id="IPR027815">
    <property type="entry name" value="CSC1/OSCA1-like_cyt"/>
</dbReference>
<feature type="transmembrane region" description="Helical" evidence="8">
    <location>
        <begin position="623"/>
        <end position="641"/>
    </location>
</feature>
<accession>W3XNL0</accession>
<dbReference type="InterPro" id="IPR003864">
    <property type="entry name" value="CSC1/OSCA1-like_7TM"/>
</dbReference>
<dbReference type="eggNOG" id="KOG1134">
    <property type="taxonomic scope" value="Eukaryota"/>
</dbReference>
<keyword evidence="5 8" id="KW-1133">Transmembrane helix</keyword>
<feature type="transmembrane region" description="Helical" evidence="8">
    <location>
        <begin position="166"/>
        <end position="185"/>
    </location>
</feature>
<evidence type="ECO:0000313" key="12">
    <source>
        <dbReference type="EMBL" id="ETS87643.1"/>
    </source>
</evidence>
<feature type="transmembrane region" description="Helical" evidence="8">
    <location>
        <begin position="37"/>
        <end position="59"/>
    </location>
</feature>
<feature type="domain" description="CSC1/OSCA1-like cytosolic" evidence="11">
    <location>
        <begin position="209"/>
        <end position="378"/>
    </location>
</feature>
<feature type="compositionally biased region" description="Gly residues" evidence="7">
    <location>
        <begin position="944"/>
        <end position="955"/>
    </location>
</feature>
<dbReference type="EMBL" id="KI912109">
    <property type="protein sequence ID" value="ETS87643.1"/>
    <property type="molecule type" value="Genomic_DNA"/>
</dbReference>
<evidence type="ECO:0000313" key="13">
    <source>
        <dbReference type="Proteomes" id="UP000030651"/>
    </source>
</evidence>
<dbReference type="HOGENOM" id="CLU_009187_1_0_1"/>
<keyword evidence="4 8" id="KW-0812">Transmembrane</keyword>
<gene>
    <name evidence="12" type="ORF">PFICI_01471</name>
</gene>
<dbReference type="Pfam" id="PF14703">
    <property type="entry name" value="PHM7_cyt"/>
    <property type="match status" value="1"/>
</dbReference>
<evidence type="ECO:0000256" key="6">
    <source>
        <dbReference type="ARBA" id="ARBA00023136"/>
    </source>
</evidence>
<protein>
    <recommendedName>
        <fullName evidence="14">CSC1/OSCA1-like 7TM region domain-containing protein</fullName>
    </recommendedName>
</protein>
<keyword evidence="3" id="KW-0813">Transport</keyword>
<feature type="region of interest" description="Disordered" evidence="7">
    <location>
        <begin position="927"/>
        <end position="985"/>
    </location>
</feature>
<evidence type="ECO:0000259" key="9">
    <source>
        <dbReference type="Pfam" id="PF02714"/>
    </source>
</evidence>
<dbReference type="KEGG" id="pfy:PFICI_01471"/>
<evidence type="ECO:0000259" key="11">
    <source>
        <dbReference type="Pfam" id="PF14703"/>
    </source>
</evidence>
<comment type="subcellular location">
    <subcellularLocation>
        <location evidence="1">Membrane</location>
        <topology evidence="1">Multi-pass membrane protein</topology>
    </subcellularLocation>
</comment>
<feature type="domain" description="CSC1/OSCA1-like N-terminal transmembrane" evidence="10">
    <location>
        <begin position="37"/>
        <end position="185"/>
    </location>
</feature>
<dbReference type="AlphaFoldDB" id="W3XNL0"/>
<evidence type="ECO:0000259" key="10">
    <source>
        <dbReference type="Pfam" id="PF13967"/>
    </source>
</evidence>
<feature type="transmembrane region" description="Helical" evidence="8">
    <location>
        <begin position="395"/>
        <end position="418"/>
    </location>
</feature>
<dbReference type="Pfam" id="PF02714">
    <property type="entry name" value="RSN1_7TM"/>
    <property type="match status" value="1"/>
</dbReference>
<feature type="compositionally biased region" description="Pro residues" evidence="7">
    <location>
        <begin position="860"/>
        <end position="872"/>
    </location>
</feature>
<feature type="transmembrane region" description="Helical" evidence="8">
    <location>
        <begin position="683"/>
        <end position="701"/>
    </location>
</feature>
<feature type="transmembrane region" description="Helical" evidence="8">
    <location>
        <begin position="438"/>
        <end position="462"/>
    </location>
</feature>
<dbReference type="InParanoid" id="W3XNL0"/>
<evidence type="ECO:0000256" key="3">
    <source>
        <dbReference type="ARBA" id="ARBA00022448"/>
    </source>
</evidence>
<feature type="compositionally biased region" description="Basic and acidic residues" evidence="7">
    <location>
        <begin position="830"/>
        <end position="844"/>
    </location>
</feature>
<dbReference type="GeneID" id="19266484"/>
<evidence type="ECO:0008006" key="14">
    <source>
        <dbReference type="Google" id="ProtNLM"/>
    </source>
</evidence>